<protein>
    <submittedName>
        <fullName evidence="1">Uncharacterized protein</fullName>
    </submittedName>
</protein>
<comment type="caution">
    <text evidence="1">The sequence shown here is derived from an EMBL/GenBank/DDBJ whole genome shotgun (WGS) entry which is preliminary data.</text>
</comment>
<name>X1CR74_9ZZZZ</name>
<organism evidence="1">
    <name type="scientific">marine sediment metagenome</name>
    <dbReference type="NCBI Taxonomy" id="412755"/>
    <lineage>
        <taxon>unclassified sequences</taxon>
        <taxon>metagenomes</taxon>
        <taxon>ecological metagenomes</taxon>
    </lineage>
</organism>
<sequence>MSRKPPPITYNPSKDNYDFLIDKQAEYRKNDKSRGLDKIIDLILTDKRLNG</sequence>
<evidence type="ECO:0000313" key="1">
    <source>
        <dbReference type="EMBL" id="GAH10931.1"/>
    </source>
</evidence>
<accession>X1CR74</accession>
<reference evidence="1" key="1">
    <citation type="journal article" date="2014" name="Front. Microbiol.">
        <title>High frequency of phylogenetically diverse reductive dehalogenase-homologous genes in deep subseafloor sedimentary metagenomes.</title>
        <authorList>
            <person name="Kawai M."/>
            <person name="Futagami T."/>
            <person name="Toyoda A."/>
            <person name="Takaki Y."/>
            <person name="Nishi S."/>
            <person name="Hori S."/>
            <person name="Arai W."/>
            <person name="Tsubouchi T."/>
            <person name="Morono Y."/>
            <person name="Uchiyama I."/>
            <person name="Ito T."/>
            <person name="Fujiyama A."/>
            <person name="Inagaki F."/>
            <person name="Takami H."/>
        </authorList>
    </citation>
    <scope>NUCLEOTIDE SEQUENCE</scope>
    <source>
        <strain evidence="1">Expedition CK06-06</strain>
    </source>
</reference>
<proteinExistence type="predicted"/>
<gene>
    <name evidence="1" type="ORF">S01H4_61447</name>
</gene>
<dbReference type="AlphaFoldDB" id="X1CR74"/>
<dbReference type="EMBL" id="BART01036435">
    <property type="protein sequence ID" value="GAH10931.1"/>
    <property type="molecule type" value="Genomic_DNA"/>
</dbReference>